<dbReference type="RefSeq" id="WP_379685078.1">
    <property type="nucleotide sequence ID" value="NZ_JBHLVM010000008.1"/>
</dbReference>
<name>A0A7W5C260_9GAMM</name>
<gene>
    <name evidence="1" type="ORF">FHR96_004409</name>
</gene>
<dbReference type="EMBL" id="JACHXM010000051">
    <property type="protein sequence ID" value="MBB3143486.1"/>
    <property type="molecule type" value="Genomic_DNA"/>
</dbReference>
<dbReference type="Proteomes" id="UP000525987">
    <property type="component" value="Unassembled WGS sequence"/>
</dbReference>
<reference evidence="1 2" key="1">
    <citation type="submission" date="2020-08" db="EMBL/GenBank/DDBJ databases">
        <title>Genomic Encyclopedia of Type Strains, Phase III (KMG-III): the genomes of soil and plant-associated and newly described type strains.</title>
        <authorList>
            <person name="Whitman W."/>
        </authorList>
    </citation>
    <scope>NUCLEOTIDE SEQUENCE [LARGE SCALE GENOMIC DNA]</scope>
    <source>
        <strain evidence="1 2">CECT 5995</strain>
    </source>
</reference>
<sequence>MAAPPGKIPKVPMAPAGDPVFAALYDDRMRWPIRRARLQAAVREGFQAAVDVLMERRLLNWWMAGYPGAGIIEKQGLPGRAVAQWFGDSLTLYVDPRELIRGTDWRGYPHRLRPSSSAFLWDGEWDLRRSDLRFGSRYRFISEIDECRDDLTRTERYTRYMAHLKSGRPWRSHQQGVLLDSEARIQLYLQAYLGFLDHMASNGFDGARGKDRLGVAVTREGRLLKINRGLHRLAMAQRLGLPLVPVRVKAVHREWWCRVVGSAEGQDALERVRLALSACVPEEAPGSLDPAVFADDVIWPEPRAGLPIASRGSTP</sequence>
<evidence type="ECO:0000313" key="1">
    <source>
        <dbReference type="EMBL" id="MBB3143486.1"/>
    </source>
</evidence>
<keyword evidence="2" id="KW-1185">Reference proteome</keyword>
<dbReference type="AlphaFoldDB" id="A0A7W5C260"/>
<proteinExistence type="predicted"/>
<comment type="caution">
    <text evidence="1">The sequence shown here is derived from an EMBL/GenBank/DDBJ whole genome shotgun (WGS) entry which is preliminary data.</text>
</comment>
<accession>A0A7W5C260</accession>
<evidence type="ECO:0000313" key="2">
    <source>
        <dbReference type="Proteomes" id="UP000525987"/>
    </source>
</evidence>
<protein>
    <submittedName>
        <fullName evidence="1">Uncharacterized protein</fullName>
    </submittedName>
</protein>
<organism evidence="1 2">
    <name type="scientific">Halomonas organivorans</name>
    <dbReference type="NCBI Taxonomy" id="257772"/>
    <lineage>
        <taxon>Bacteria</taxon>
        <taxon>Pseudomonadati</taxon>
        <taxon>Pseudomonadota</taxon>
        <taxon>Gammaproteobacteria</taxon>
        <taxon>Oceanospirillales</taxon>
        <taxon>Halomonadaceae</taxon>
        <taxon>Halomonas</taxon>
    </lineage>
</organism>